<dbReference type="EMBL" id="GDJX01009376">
    <property type="protein sequence ID" value="JAT58560.1"/>
    <property type="molecule type" value="Transcribed_RNA"/>
</dbReference>
<protein>
    <submittedName>
        <fullName evidence="2">Zinc finger protein 292</fullName>
    </submittedName>
</protein>
<evidence type="ECO:0000313" key="2">
    <source>
        <dbReference type="EMBL" id="JAT58560.1"/>
    </source>
</evidence>
<evidence type="ECO:0000256" key="1">
    <source>
        <dbReference type="SAM" id="MobiDB-lite"/>
    </source>
</evidence>
<dbReference type="AlphaFoldDB" id="A0A1D1YVD9"/>
<name>A0A1D1YVD9_9ARAE</name>
<accession>A0A1D1YVD9</accession>
<organism evidence="2">
    <name type="scientific">Anthurium amnicola</name>
    <dbReference type="NCBI Taxonomy" id="1678845"/>
    <lineage>
        <taxon>Eukaryota</taxon>
        <taxon>Viridiplantae</taxon>
        <taxon>Streptophyta</taxon>
        <taxon>Embryophyta</taxon>
        <taxon>Tracheophyta</taxon>
        <taxon>Spermatophyta</taxon>
        <taxon>Magnoliopsida</taxon>
        <taxon>Liliopsida</taxon>
        <taxon>Araceae</taxon>
        <taxon>Pothoideae</taxon>
        <taxon>Potheae</taxon>
        <taxon>Anthurium</taxon>
    </lineage>
</organism>
<reference evidence="2" key="1">
    <citation type="submission" date="2015-07" db="EMBL/GenBank/DDBJ databases">
        <title>Transcriptome Assembly of Anthurium amnicola.</title>
        <authorList>
            <person name="Suzuki J."/>
        </authorList>
    </citation>
    <scope>NUCLEOTIDE SEQUENCE</scope>
</reference>
<feature type="non-terminal residue" evidence="2">
    <location>
        <position position="1"/>
    </location>
</feature>
<feature type="region of interest" description="Disordered" evidence="1">
    <location>
        <begin position="1"/>
        <end position="74"/>
    </location>
</feature>
<gene>
    <name evidence="2" type="primary">ZNF292_0</name>
    <name evidence="2" type="ORF">g.46121</name>
</gene>
<feature type="non-terminal residue" evidence="2">
    <location>
        <position position="151"/>
    </location>
</feature>
<sequence length="151" mass="16157">QQQQQQPPLFPGSEMASPIRFPPSLPSPSYHAADHACGVPLQPHPSPSGFQDARHAQVPLPSRPQVMSRGDHEYLSQGDCGALELRSGSQGTFTGQFPHPFLAGDPNPSPSYYAANHACGVPLQHPSPPGFQEAHHAQVSCPSRPQVMSRG</sequence>
<proteinExistence type="predicted"/>
<feature type="region of interest" description="Disordered" evidence="1">
    <location>
        <begin position="86"/>
        <end position="109"/>
    </location>
</feature>
<feature type="region of interest" description="Disordered" evidence="1">
    <location>
        <begin position="124"/>
        <end position="151"/>
    </location>
</feature>